<dbReference type="InterPro" id="IPR038050">
    <property type="entry name" value="Neuro_actylchol_rec"/>
</dbReference>
<keyword evidence="16" id="KW-0732">Signal</keyword>
<dbReference type="PANTHER" id="PTHR18945">
    <property type="entry name" value="NEUROTRANSMITTER GATED ION CHANNEL"/>
    <property type="match status" value="1"/>
</dbReference>
<feature type="domain" description="Neurotransmitter-gated ion-channel transmembrane" evidence="18">
    <location>
        <begin position="239"/>
        <end position="453"/>
    </location>
</feature>
<dbReference type="InterPro" id="IPR036719">
    <property type="entry name" value="Neuro-gated_channel_TM_sf"/>
</dbReference>
<keyword evidence="12" id="KW-0628">Postsynaptic cell membrane</keyword>
<dbReference type="FunFam" id="2.70.170.10:FF:000016">
    <property type="entry name" value="Nicotinic acetylcholine receptor subunit"/>
    <property type="match status" value="1"/>
</dbReference>
<keyword evidence="6" id="KW-0770">Synapse</keyword>
<keyword evidence="13" id="KW-1071">Ligand-gated ion channel</keyword>
<keyword evidence="7 16" id="KW-0406">Ion transport</keyword>
<feature type="chain" id="PRO_5038159285" evidence="16">
    <location>
        <begin position="20"/>
        <end position="454"/>
    </location>
</feature>
<feature type="transmembrane region" description="Helical" evidence="16">
    <location>
        <begin position="267"/>
        <end position="284"/>
    </location>
</feature>
<comment type="similarity">
    <text evidence="1">Belongs to the ligand-gated ion channel (TC 1.A.9) family. Acetylcholine receptor (TC 1.A.9.1) subfamily.</text>
</comment>
<evidence type="ECO:0000256" key="13">
    <source>
        <dbReference type="ARBA" id="ARBA00023286"/>
    </source>
</evidence>
<dbReference type="Gene3D" id="2.70.170.10">
    <property type="entry name" value="Neurotransmitter-gated ion-channel ligand-binding domain"/>
    <property type="match status" value="1"/>
</dbReference>
<dbReference type="NCBIfam" id="TIGR00860">
    <property type="entry name" value="LIC"/>
    <property type="match status" value="1"/>
</dbReference>
<evidence type="ECO:0000256" key="8">
    <source>
        <dbReference type="ARBA" id="ARBA00023136"/>
    </source>
</evidence>
<dbReference type="Pfam" id="PF02931">
    <property type="entry name" value="Neur_chan_LBD"/>
    <property type="match status" value="1"/>
</dbReference>
<proteinExistence type="inferred from homology"/>
<dbReference type="InterPro" id="IPR018000">
    <property type="entry name" value="Neurotransmitter_ion_chnl_CS"/>
</dbReference>
<dbReference type="SUPFAM" id="SSF90112">
    <property type="entry name" value="Neurotransmitter-gated ion-channel transmembrane pore"/>
    <property type="match status" value="1"/>
</dbReference>
<comment type="caution">
    <text evidence="16">Lacks conserved residue(s) required for the propagation of feature annotation.</text>
</comment>
<dbReference type="CDD" id="cd18997">
    <property type="entry name" value="LGIC_ECD_nAChR"/>
    <property type="match status" value="1"/>
</dbReference>
<keyword evidence="8 16" id="KW-0472">Membrane</keyword>
<dbReference type="InterPro" id="IPR036734">
    <property type="entry name" value="Neur_chan_lig-bd_sf"/>
</dbReference>
<dbReference type="PRINTS" id="PR00254">
    <property type="entry name" value="NICOTINICR"/>
</dbReference>
<dbReference type="GO" id="GO:0022848">
    <property type="term" value="F:acetylcholine-gated monoatomic cation-selective channel activity"/>
    <property type="evidence" value="ECO:0007669"/>
    <property type="project" value="InterPro"/>
</dbReference>
<keyword evidence="10" id="KW-0675">Receptor</keyword>
<keyword evidence="19" id="KW-1185">Reference proteome</keyword>
<protein>
    <submittedName>
        <fullName evidence="20">Uncharacterized protein</fullName>
    </submittedName>
</protein>
<feature type="transmembrane region" description="Helical" evidence="16">
    <location>
        <begin position="296"/>
        <end position="320"/>
    </location>
</feature>
<dbReference type="GO" id="GO:0004888">
    <property type="term" value="F:transmembrane signaling receptor activity"/>
    <property type="evidence" value="ECO:0007669"/>
    <property type="project" value="InterPro"/>
</dbReference>
<accession>A0A915I9D8</accession>
<keyword evidence="4 16" id="KW-0812">Transmembrane</keyword>
<evidence type="ECO:0000256" key="2">
    <source>
        <dbReference type="ARBA" id="ARBA00022448"/>
    </source>
</evidence>
<keyword evidence="14 16" id="KW-0407">Ion channel</keyword>
<feature type="domain" description="Neurotransmitter-gated ion-channel ligand-binding" evidence="17">
    <location>
        <begin position="24"/>
        <end position="231"/>
    </location>
</feature>
<evidence type="ECO:0000256" key="1">
    <source>
        <dbReference type="ARBA" id="ARBA00009237"/>
    </source>
</evidence>
<dbReference type="WBParaSite" id="nRc.2.0.1.t10790-RA">
    <property type="protein sequence ID" value="nRc.2.0.1.t10790-RA"/>
    <property type="gene ID" value="nRc.2.0.1.g10790"/>
</dbReference>
<keyword evidence="5 16" id="KW-1133">Transmembrane helix</keyword>
<evidence type="ECO:0000256" key="12">
    <source>
        <dbReference type="ARBA" id="ARBA00023257"/>
    </source>
</evidence>
<dbReference type="GO" id="GO:0045211">
    <property type="term" value="C:postsynaptic membrane"/>
    <property type="evidence" value="ECO:0007669"/>
    <property type="project" value="UniProtKB-SubCell"/>
</dbReference>
<evidence type="ECO:0000256" key="11">
    <source>
        <dbReference type="ARBA" id="ARBA00023180"/>
    </source>
</evidence>
<dbReference type="InterPro" id="IPR006201">
    <property type="entry name" value="Neur_channel"/>
</dbReference>
<evidence type="ECO:0000259" key="18">
    <source>
        <dbReference type="Pfam" id="PF02932"/>
    </source>
</evidence>
<dbReference type="OMA" id="VYECCEE"/>
<dbReference type="Proteomes" id="UP000887565">
    <property type="component" value="Unplaced"/>
</dbReference>
<dbReference type="InterPro" id="IPR006029">
    <property type="entry name" value="Neurotrans-gated_channel_TM"/>
</dbReference>
<keyword evidence="2 16" id="KW-0813">Transport</keyword>
<dbReference type="SUPFAM" id="SSF63712">
    <property type="entry name" value="Nicotinic receptor ligand binding domain-like"/>
    <property type="match status" value="1"/>
</dbReference>
<dbReference type="AlphaFoldDB" id="A0A915I9D8"/>
<evidence type="ECO:0000313" key="19">
    <source>
        <dbReference type="Proteomes" id="UP000887565"/>
    </source>
</evidence>
<keyword evidence="9" id="KW-1015">Disulfide bond</keyword>
<evidence type="ECO:0000256" key="5">
    <source>
        <dbReference type="ARBA" id="ARBA00022989"/>
    </source>
</evidence>
<evidence type="ECO:0000256" key="7">
    <source>
        <dbReference type="ARBA" id="ARBA00023065"/>
    </source>
</evidence>
<dbReference type="Pfam" id="PF02932">
    <property type="entry name" value="Neur_chan_memb"/>
    <property type="match status" value="1"/>
</dbReference>
<evidence type="ECO:0000256" key="16">
    <source>
        <dbReference type="RuleBase" id="RU000687"/>
    </source>
</evidence>
<dbReference type="CDD" id="cd19051">
    <property type="entry name" value="LGIC_TM_cation"/>
    <property type="match status" value="1"/>
</dbReference>
<evidence type="ECO:0000256" key="3">
    <source>
        <dbReference type="ARBA" id="ARBA00022475"/>
    </source>
</evidence>
<evidence type="ECO:0000256" key="4">
    <source>
        <dbReference type="ARBA" id="ARBA00022692"/>
    </source>
</evidence>
<keyword evidence="3" id="KW-1003">Cell membrane</keyword>
<reference evidence="20" key="1">
    <citation type="submission" date="2022-11" db="UniProtKB">
        <authorList>
            <consortium name="WormBaseParasite"/>
        </authorList>
    </citation>
    <scope>IDENTIFICATION</scope>
</reference>
<dbReference type="PROSITE" id="PS00236">
    <property type="entry name" value="NEUROTR_ION_CHANNEL"/>
    <property type="match status" value="1"/>
</dbReference>
<evidence type="ECO:0000256" key="6">
    <source>
        <dbReference type="ARBA" id="ARBA00023018"/>
    </source>
</evidence>
<organism evidence="19 20">
    <name type="scientific">Romanomermis culicivorax</name>
    <name type="common">Nematode worm</name>
    <dbReference type="NCBI Taxonomy" id="13658"/>
    <lineage>
        <taxon>Eukaryota</taxon>
        <taxon>Metazoa</taxon>
        <taxon>Ecdysozoa</taxon>
        <taxon>Nematoda</taxon>
        <taxon>Enoplea</taxon>
        <taxon>Dorylaimia</taxon>
        <taxon>Mermithida</taxon>
        <taxon>Mermithoidea</taxon>
        <taxon>Mermithidae</taxon>
        <taxon>Romanomermis</taxon>
    </lineage>
</organism>
<evidence type="ECO:0000256" key="15">
    <source>
        <dbReference type="ARBA" id="ARBA00034104"/>
    </source>
</evidence>
<dbReference type="InterPro" id="IPR002394">
    <property type="entry name" value="Nicotinic_acetylcholine_rcpt"/>
</dbReference>
<dbReference type="PRINTS" id="PR00252">
    <property type="entry name" value="NRIONCHANNEL"/>
</dbReference>
<dbReference type="InterPro" id="IPR006202">
    <property type="entry name" value="Neur_chan_lig-bd"/>
</dbReference>
<feature type="signal peptide" evidence="16">
    <location>
        <begin position="1"/>
        <end position="19"/>
    </location>
</feature>
<evidence type="ECO:0000259" key="17">
    <source>
        <dbReference type="Pfam" id="PF02931"/>
    </source>
</evidence>
<name>A0A915I9D8_ROMCU</name>
<evidence type="ECO:0000256" key="14">
    <source>
        <dbReference type="ARBA" id="ARBA00023303"/>
    </source>
</evidence>
<dbReference type="Gene3D" id="1.20.58.390">
    <property type="entry name" value="Neurotransmitter-gated ion-channel transmembrane domain"/>
    <property type="match status" value="1"/>
</dbReference>
<evidence type="ECO:0000256" key="10">
    <source>
        <dbReference type="ARBA" id="ARBA00023170"/>
    </source>
</evidence>
<comment type="subcellular location">
    <subcellularLocation>
        <location evidence="15">Postsynaptic cell membrane</location>
        <topology evidence="15">Multi-pass membrane protein</topology>
    </subcellularLocation>
</comment>
<feature type="transmembrane region" description="Helical" evidence="16">
    <location>
        <begin position="231"/>
        <end position="255"/>
    </location>
</feature>
<sequence length="454" mass="53783">MRTVFFVLSFFRSCPSSCARNYEHDLYRDIIENYDSRERPVLTYADAVEVFFGISLQQLVDVDEKNQVVIMNMWLQIEWTDQNIAWNAATYGNISTICLPSKLIWKPDVLLYNSVDKKFDTNYASNVVVAKNGYVLWVPPAIVRISCNMDVRWFPFDEQNCYFKFGSWSYTQSRLKLEKHKDKLFDISEYITNVEWDVIENYVTIKEVNYSKDKPDPYRSLIFNFKIRRRILYYVFNFILPSFFIFLMTLFGFILPVECCEKITLEITILVAICVFLIMLMNVMPTTSESVPLIGIFFSFHFFLVSGSVLFQVVVLNFYYRNPAIQRPMSSVTKFLLLKFFPRLLGIKRPGHENETTEKCSEFSQVRPSFNENFSRRLNDKRIYRCLADLTRKDDGDDFLRDRKLFIVDGGMYFNAFFLTLRQIYVDLKSITDRMKKQDDIDDQKNDWKFAATR</sequence>
<evidence type="ECO:0000256" key="9">
    <source>
        <dbReference type="ARBA" id="ARBA00023157"/>
    </source>
</evidence>
<keyword evidence="11" id="KW-0325">Glycoprotein</keyword>
<evidence type="ECO:0000313" key="20">
    <source>
        <dbReference type="WBParaSite" id="nRc.2.0.1.t10790-RA"/>
    </source>
</evidence>